<feature type="signal peptide" evidence="1">
    <location>
        <begin position="1"/>
        <end position="21"/>
    </location>
</feature>
<dbReference type="AlphaFoldDB" id="A0A7V7KWH3"/>
<sequence>MWKKSALLAAVTMASAWSVQAADYRVETLAEGLENPWSLAFLPDGGMLITERTGQLRYINAAGELQAEPVSGVPQVYVSGQAGLFEIALDPEFAQNKRVFLSYACGTAKANHACLASATFNGQALTEVDEIFRVTPAKAGSAHYGGRIAFLPDNTLLLGLGDGFNYREEAQKTGSHIGSIVRLNRDGSVPEDNPYVGQDNALSELYSVGHRNVQGLIYDAEGERVLAHEHGPRGGDEINLIEPGNNYGWPKITYGVDYSGAVISPHTELPGLEQPLLQWTPSIAPAGFALYRGDLFPEWDGSLMVATLAGMEVRRVELNGNEVVAQESLFKELESRFRDVRSGPDGALYLLTDGAEGKLLKVVPAN</sequence>
<evidence type="ECO:0000313" key="3">
    <source>
        <dbReference type="EMBL" id="KAA0695193.1"/>
    </source>
</evidence>
<dbReference type="RefSeq" id="WP_149332553.1">
    <property type="nucleotide sequence ID" value="NZ_QOVF01000002.1"/>
</dbReference>
<evidence type="ECO:0000256" key="1">
    <source>
        <dbReference type="SAM" id="SignalP"/>
    </source>
</evidence>
<dbReference type="InterPro" id="IPR012938">
    <property type="entry name" value="Glc/Sorbosone_DH"/>
</dbReference>
<reference evidence="3 4" key="1">
    <citation type="submission" date="2018-07" db="EMBL/GenBank/DDBJ databases">
        <title>Pseudomonas laoshanensis sp. nov., isolated from soil.</title>
        <authorList>
            <person name="Sun J."/>
            <person name="Yu L."/>
            <person name="Wang M."/>
            <person name="Zhang C."/>
        </authorList>
    </citation>
    <scope>NUCLEOTIDE SEQUENCE [LARGE SCALE GENOMIC DNA]</scope>
    <source>
        <strain evidence="3 4">Y22</strain>
    </source>
</reference>
<dbReference type="InterPro" id="IPR011041">
    <property type="entry name" value="Quinoprot_gluc/sorb_DH_b-prop"/>
</dbReference>
<protein>
    <submittedName>
        <fullName evidence="3">PQQ-dependent sugar dehydrogenase</fullName>
    </submittedName>
</protein>
<keyword evidence="1" id="KW-0732">Signal</keyword>
<gene>
    <name evidence="3" type="ORF">DT594_10180</name>
</gene>
<accession>A0A7V7KWH3</accession>
<comment type="caution">
    <text evidence="3">The sequence shown here is derived from an EMBL/GenBank/DDBJ whole genome shotgun (WGS) entry which is preliminary data.</text>
</comment>
<evidence type="ECO:0000313" key="4">
    <source>
        <dbReference type="Proteomes" id="UP000463138"/>
    </source>
</evidence>
<dbReference type="Pfam" id="PF07995">
    <property type="entry name" value="GSDH"/>
    <property type="match status" value="1"/>
</dbReference>
<dbReference type="PANTHER" id="PTHR19328:SF75">
    <property type="entry name" value="ALDOSE SUGAR DEHYDROGENASE YLII"/>
    <property type="match status" value="1"/>
</dbReference>
<dbReference type="Proteomes" id="UP000463138">
    <property type="component" value="Unassembled WGS sequence"/>
</dbReference>
<dbReference type="EMBL" id="QOVF01000002">
    <property type="protein sequence ID" value="KAA0695193.1"/>
    <property type="molecule type" value="Genomic_DNA"/>
</dbReference>
<organism evidence="3 4">
    <name type="scientific">Halopseudomonas laoshanensis</name>
    <dbReference type="NCBI Taxonomy" id="2268758"/>
    <lineage>
        <taxon>Bacteria</taxon>
        <taxon>Pseudomonadati</taxon>
        <taxon>Pseudomonadota</taxon>
        <taxon>Gammaproteobacteria</taxon>
        <taxon>Pseudomonadales</taxon>
        <taxon>Pseudomonadaceae</taxon>
        <taxon>Halopseudomonas</taxon>
    </lineage>
</organism>
<feature type="domain" description="Glucose/Sorbosone dehydrogenase" evidence="2">
    <location>
        <begin position="33"/>
        <end position="361"/>
    </location>
</feature>
<dbReference type="OrthoDB" id="9770043at2"/>
<name>A0A7V7KWH3_9GAMM</name>
<dbReference type="SUPFAM" id="SSF50952">
    <property type="entry name" value="Soluble quinoprotein glucose dehydrogenase"/>
    <property type="match status" value="1"/>
</dbReference>
<feature type="chain" id="PRO_5031220893" evidence="1">
    <location>
        <begin position="22"/>
        <end position="366"/>
    </location>
</feature>
<dbReference type="Gene3D" id="2.120.10.30">
    <property type="entry name" value="TolB, C-terminal domain"/>
    <property type="match status" value="1"/>
</dbReference>
<dbReference type="InterPro" id="IPR011042">
    <property type="entry name" value="6-blade_b-propeller_TolB-like"/>
</dbReference>
<proteinExistence type="predicted"/>
<dbReference type="PANTHER" id="PTHR19328">
    <property type="entry name" value="HEDGEHOG-INTERACTING PROTEIN"/>
    <property type="match status" value="1"/>
</dbReference>
<keyword evidence="4" id="KW-1185">Reference proteome</keyword>
<evidence type="ECO:0000259" key="2">
    <source>
        <dbReference type="Pfam" id="PF07995"/>
    </source>
</evidence>